<proteinExistence type="predicted"/>
<dbReference type="EMBL" id="JBHUMX010000012">
    <property type="protein sequence ID" value="MFD2628144.1"/>
    <property type="molecule type" value="Genomic_DNA"/>
</dbReference>
<dbReference type="Proteomes" id="UP001597451">
    <property type="component" value="Unassembled WGS sequence"/>
</dbReference>
<evidence type="ECO:0000313" key="2">
    <source>
        <dbReference type="Proteomes" id="UP001597451"/>
    </source>
</evidence>
<sequence length="46" mass="5137">MSTSNQTLLGELRDGIAINKEKFILALDPNDKMKSIELADPKGEYK</sequence>
<dbReference type="RefSeq" id="WP_379560835.1">
    <property type="nucleotide sequence ID" value="NZ_CP085256.1"/>
</dbReference>
<organism evidence="1 2">
    <name type="scientific">Oceanobacillus kapialis</name>
    <dbReference type="NCBI Taxonomy" id="481353"/>
    <lineage>
        <taxon>Bacteria</taxon>
        <taxon>Bacillati</taxon>
        <taxon>Bacillota</taxon>
        <taxon>Bacilli</taxon>
        <taxon>Bacillales</taxon>
        <taxon>Bacillaceae</taxon>
        <taxon>Oceanobacillus</taxon>
    </lineage>
</organism>
<protein>
    <submittedName>
        <fullName evidence="1">Uncharacterized protein</fullName>
    </submittedName>
</protein>
<gene>
    <name evidence="1" type="ORF">ACFSUN_05035</name>
</gene>
<reference evidence="2" key="1">
    <citation type="journal article" date="2019" name="Int. J. Syst. Evol. Microbiol.">
        <title>The Global Catalogue of Microorganisms (GCM) 10K type strain sequencing project: providing services to taxonomists for standard genome sequencing and annotation.</title>
        <authorList>
            <consortium name="The Broad Institute Genomics Platform"/>
            <consortium name="The Broad Institute Genome Sequencing Center for Infectious Disease"/>
            <person name="Wu L."/>
            <person name="Ma J."/>
        </authorList>
    </citation>
    <scope>NUCLEOTIDE SEQUENCE [LARGE SCALE GENOMIC DNA]</scope>
    <source>
        <strain evidence="2">TISTR 1858</strain>
    </source>
</reference>
<keyword evidence="2" id="KW-1185">Reference proteome</keyword>
<accession>A0ABW5PXV4</accession>
<name>A0ABW5PXV4_9BACI</name>
<evidence type="ECO:0000313" key="1">
    <source>
        <dbReference type="EMBL" id="MFD2628144.1"/>
    </source>
</evidence>
<comment type="caution">
    <text evidence="1">The sequence shown here is derived from an EMBL/GenBank/DDBJ whole genome shotgun (WGS) entry which is preliminary data.</text>
</comment>